<evidence type="ECO:0000313" key="4">
    <source>
        <dbReference type="Proteomes" id="UP000252167"/>
    </source>
</evidence>
<dbReference type="SUPFAM" id="SSF50475">
    <property type="entry name" value="FMN-binding split barrel"/>
    <property type="match status" value="1"/>
</dbReference>
<dbReference type="PANTHER" id="PTHR34818:SF1">
    <property type="entry name" value="PROTEIN BLI-3"/>
    <property type="match status" value="1"/>
</dbReference>
<organism evidence="3 4">
    <name type="scientific">Glutamicibacter soli</name>
    <dbReference type="NCBI Taxonomy" id="453836"/>
    <lineage>
        <taxon>Bacteria</taxon>
        <taxon>Bacillati</taxon>
        <taxon>Actinomycetota</taxon>
        <taxon>Actinomycetes</taxon>
        <taxon>Micrococcales</taxon>
        <taxon>Micrococcaceae</taxon>
        <taxon>Glutamicibacter</taxon>
    </lineage>
</organism>
<gene>
    <name evidence="3" type="ORF">C1H84_08590</name>
    <name evidence="2" type="ORF">GT020_09065</name>
</gene>
<dbReference type="InterPro" id="IPR038725">
    <property type="entry name" value="YdaG_split_barrel_FMN-bd"/>
</dbReference>
<proteinExistence type="predicted"/>
<evidence type="ECO:0000259" key="1">
    <source>
        <dbReference type="Pfam" id="PF16242"/>
    </source>
</evidence>
<dbReference type="Proteomes" id="UP000252167">
    <property type="component" value="Unassembled WGS sequence"/>
</dbReference>
<reference evidence="2 5" key="2">
    <citation type="submission" date="2020-01" db="EMBL/GenBank/DDBJ databases">
        <title>Glutamicibacter soli M275.</title>
        <authorList>
            <person name="Meng X."/>
        </authorList>
    </citation>
    <scope>NUCLEOTIDE SEQUENCE [LARGE SCALE GENOMIC DNA]</scope>
    <source>
        <strain evidence="2 5">M275</strain>
    </source>
</reference>
<reference evidence="3 4" key="1">
    <citation type="submission" date="2018-01" db="EMBL/GenBank/DDBJ databases">
        <title>Glutamicibacter soli strain NHPC-3 Whole genome sequence and assembly.</title>
        <authorList>
            <person name="Choudhury P."/>
            <person name="Gupta D."/>
            <person name="Sengupta K."/>
            <person name="Jawed A."/>
            <person name="Sultana N."/>
            <person name="Saha P."/>
        </authorList>
    </citation>
    <scope>NUCLEOTIDE SEQUENCE [LARGE SCALE GENOMIC DNA]</scope>
    <source>
        <strain evidence="3 4">NHPC-3</strain>
    </source>
</reference>
<sequence length="158" mass="17148">MSTNDVEKVVKIIEDIKVGMLTTRSGENLLSRPLTAVQVTDDGDLWFFIATESEIAQEVAKDRNINISFSDKTSWVSVRGTAEIVRDVGKKEELWNPAVEAFARGGAKSPNVALLHVSSESAEYWENPGGPVSLAASWVKHKLTGEQAHPGDSGVVDL</sequence>
<dbReference type="InterPro" id="IPR012349">
    <property type="entry name" value="Split_barrel_FMN-bd"/>
</dbReference>
<dbReference type="EMBL" id="WYDN01000006">
    <property type="protein sequence ID" value="NAZ16213.1"/>
    <property type="molecule type" value="Genomic_DNA"/>
</dbReference>
<keyword evidence="4" id="KW-1185">Reference proteome</keyword>
<evidence type="ECO:0000313" key="5">
    <source>
        <dbReference type="Proteomes" id="UP000477543"/>
    </source>
</evidence>
<accession>A0A365YIL7</accession>
<dbReference type="RefSeq" id="WP_113607136.1">
    <property type="nucleotide sequence ID" value="NZ_CM125969.1"/>
</dbReference>
<feature type="domain" description="General stress protein FMN-binding split barrel" evidence="1">
    <location>
        <begin position="5"/>
        <end position="147"/>
    </location>
</feature>
<dbReference type="Proteomes" id="UP000477543">
    <property type="component" value="Unassembled WGS sequence"/>
</dbReference>
<evidence type="ECO:0000313" key="2">
    <source>
        <dbReference type="EMBL" id="NAZ16213.1"/>
    </source>
</evidence>
<dbReference type="Pfam" id="PF16242">
    <property type="entry name" value="Pyrid_ox_like"/>
    <property type="match status" value="1"/>
</dbReference>
<name>A0A365YIL7_9MICC</name>
<dbReference type="EMBL" id="POAF01000003">
    <property type="protein sequence ID" value="RBM01883.1"/>
    <property type="molecule type" value="Genomic_DNA"/>
</dbReference>
<dbReference type="Gene3D" id="2.30.110.10">
    <property type="entry name" value="Electron Transport, Fmn-binding Protein, Chain A"/>
    <property type="match status" value="1"/>
</dbReference>
<dbReference type="AlphaFoldDB" id="A0A365YIL7"/>
<protein>
    <submittedName>
        <fullName evidence="2 3">Pyridoxamine 5'-phosphate oxidase</fullName>
    </submittedName>
</protein>
<dbReference type="PANTHER" id="PTHR34818">
    <property type="entry name" value="PROTEIN BLI-3"/>
    <property type="match status" value="1"/>
</dbReference>
<dbReference type="InterPro" id="IPR052917">
    <property type="entry name" value="Stress-Dev_Protein"/>
</dbReference>
<evidence type="ECO:0000313" key="3">
    <source>
        <dbReference type="EMBL" id="RBM01883.1"/>
    </source>
</evidence>
<comment type="caution">
    <text evidence="3">The sequence shown here is derived from an EMBL/GenBank/DDBJ whole genome shotgun (WGS) entry which is preliminary data.</text>
</comment>